<dbReference type="EnsemblPlants" id="evm.model.05.1088">
    <property type="protein sequence ID" value="cds.evm.model.05.1088"/>
    <property type="gene ID" value="evm.TU.05.1088"/>
</dbReference>
<accession>A0A803PJY0</accession>
<reference evidence="1" key="2">
    <citation type="submission" date="2021-03" db="UniProtKB">
        <authorList>
            <consortium name="EnsemblPlants"/>
        </authorList>
    </citation>
    <scope>IDENTIFICATION</scope>
</reference>
<sequence length="119" mass="13222">MSFRKGTKSGLYLIFPNLIYKILSGQGKLILENKSIEPPSFGPTFKVLKKPPQGKTSRKKARSTSLGALYDTSAASASTSTPTKLAEIKVHLGRIETCQGVLLRRINRIIKYFHVEEND</sequence>
<organism evidence="1 2">
    <name type="scientific">Cannabis sativa</name>
    <name type="common">Hemp</name>
    <name type="synonym">Marijuana</name>
    <dbReference type="NCBI Taxonomy" id="3483"/>
    <lineage>
        <taxon>Eukaryota</taxon>
        <taxon>Viridiplantae</taxon>
        <taxon>Streptophyta</taxon>
        <taxon>Embryophyta</taxon>
        <taxon>Tracheophyta</taxon>
        <taxon>Spermatophyta</taxon>
        <taxon>Magnoliopsida</taxon>
        <taxon>eudicotyledons</taxon>
        <taxon>Gunneridae</taxon>
        <taxon>Pentapetalae</taxon>
        <taxon>rosids</taxon>
        <taxon>fabids</taxon>
        <taxon>Rosales</taxon>
        <taxon>Cannabaceae</taxon>
        <taxon>Cannabis</taxon>
    </lineage>
</organism>
<proteinExistence type="predicted"/>
<dbReference type="Proteomes" id="UP000596661">
    <property type="component" value="Chromosome 5"/>
</dbReference>
<protein>
    <submittedName>
        <fullName evidence="1">Uncharacterized protein</fullName>
    </submittedName>
</protein>
<dbReference type="EMBL" id="UZAU01000492">
    <property type="status" value="NOT_ANNOTATED_CDS"/>
    <property type="molecule type" value="Genomic_DNA"/>
</dbReference>
<reference evidence="1" key="1">
    <citation type="submission" date="2018-11" db="EMBL/GenBank/DDBJ databases">
        <authorList>
            <person name="Grassa J C."/>
        </authorList>
    </citation>
    <scope>NUCLEOTIDE SEQUENCE [LARGE SCALE GENOMIC DNA]</scope>
</reference>
<evidence type="ECO:0000313" key="1">
    <source>
        <dbReference type="EnsemblPlants" id="cds.evm.model.05.1088"/>
    </source>
</evidence>
<name>A0A803PJY0_CANSA</name>
<dbReference type="Gramene" id="evm.model.05.1088">
    <property type="protein sequence ID" value="cds.evm.model.05.1088"/>
    <property type="gene ID" value="evm.TU.05.1088"/>
</dbReference>
<keyword evidence="2" id="KW-1185">Reference proteome</keyword>
<dbReference type="AlphaFoldDB" id="A0A803PJY0"/>
<evidence type="ECO:0000313" key="2">
    <source>
        <dbReference type="Proteomes" id="UP000596661"/>
    </source>
</evidence>